<protein>
    <submittedName>
        <fullName evidence="1">Uncharacterized protein</fullName>
    </submittedName>
</protein>
<name>A0A7Z7FG75_9BURK</name>
<keyword evidence="2" id="KW-1185">Reference proteome</keyword>
<organism evidence="1 2">
    <name type="scientific">Paraburkholderia steynii</name>
    <dbReference type="NCBI Taxonomy" id="1245441"/>
    <lineage>
        <taxon>Bacteria</taxon>
        <taxon>Pseudomonadati</taxon>
        <taxon>Pseudomonadota</taxon>
        <taxon>Betaproteobacteria</taxon>
        <taxon>Burkholderiales</taxon>
        <taxon>Burkholderiaceae</taxon>
        <taxon>Paraburkholderia</taxon>
    </lineage>
</organism>
<evidence type="ECO:0000313" key="2">
    <source>
        <dbReference type="Proteomes" id="UP000198900"/>
    </source>
</evidence>
<accession>A0A7Z7FG75</accession>
<proteinExistence type="predicted"/>
<dbReference type="RefSeq" id="WP_091778085.1">
    <property type="nucleotide sequence ID" value="NZ_FNDI01000005.1"/>
</dbReference>
<gene>
    <name evidence="1" type="ORF">SAMN04487926_105304</name>
</gene>
<dbReference type="AlphaFoldDB" id="A0A7Z7FG75"/>
<evidence type="ECO:0000313" key="1">
    <source>
        <dbReference type="EMBL" id="SDH56135.1"/>
    </source>
</evidence>
<dbReference type="EMBL" id="FNDI01000005">
    <property type="protein sequence ID" value="SDH56135.1"/>
    <property type="molecule type" value="Genomic_DNA"/>
</dbReference>
<dbReference type="Proteomes" id="UP000198900">
    <property type="component" value="Unassembled WGS sequence"/>
</dbReference>
<reference evidence="1" key="1">
    <citation type="submission" date="2016-10" db="EMBL/GenBank/DDBJ databases">
        <authorList>
            <person name="Varghese N."/>
            <person name="Submissions S."/>
        </authorList>
    </citation>
    <scope>NUCLEOTIDE SEQUENCE [LARGE SCALE GENOMIC DNA]</scope>
    <source>
        <strain evidence="1">YR281</strain>
    </source>
</reference>
<comment type="caution">
    <text evidence="1">The sequence shown here is derived from an EMBL/GenBank/DDBJ whole genome shotgun (WGS) entry which is preliminary data.</text>
</comment>
<sequence length="211" mass="24227">MRARHSNYPIGKLLLNVIEQSGLDPKAFFAELGFTNFSKSIERLDGWLRHGEGNTLLLERLQSSRFAIDDNLLKQVMAENDVLLQRERAAVAKREEDEARQAFQPYLEVIPEFSRPTQITLFCLSGGNRRFGSRVPDDISAWPRDDQLACLKRLVRENFAKHQGRTYFTGRIVGYLYRPTFDSEPIQLTVTGDLEARGEPLSHAVSYLRLR</sequence>